<evidence type="ECO:0000313" key="2">
    <source>
        <dbReference type="Proteomes" id="UP000405805"/>
    </source>
</evidence>
<sequence>MATKKTCASTADLYEDVLKCPGEKRLPGVRAFGFFIPRRYITKLAEPQKEAATSLKDYLVIKDSHTIQADKVWIKVAFVTDKSSFSPEAQGEHGCKTMNLKATLILPGTEEEASALASILLNDDCIFMVPERNGKLRQFGDETFEVDVTPSQSSGAGIADETNTTLEISVSCETMPPFYFGNLTTADGTISGKDCKAVTVEPSGTGKEK</sequence>
<evidence type="ECO:0000313" key="1">
    <source>
        <dbReference type="EMBL" id="MQO08617.1"/>
    </source>
</evidence>
<protein>
    <submittedName>
        <fullName evidence="1">Uncharacterized protein</fullName>
    </submittedName>
</protein>
<dbReference type="EMBL" id="VZBP01000042">
    <property type="protein sequence ID" value="MQO08617.1"/>
    <property type="molecule type" value="Genomic_DNA"/>
</dbReference>
<proteinExistence type="predicted"/>
<dbReference type="Proteomes" id="UP000405805">
    <property type="component" value="Unassembled WGS sequence"/>
</dbReference>
<reference evidence="2" key="1">
    <citation type="submission" date="2019-09" db="EMBL/GenBank/DDBJ databases">
        <title>Distinct polysaccharide growth profiles of human intestinal Prevotella copri isolates.</title>
        <authorList>
            <person name="Fehlner-Peach H."/>
            <person name="Magnabosco C."/>
            <person name="Raghavan V."/>
            <person name="Scher J.U."/>
            <person name="Tett A."/>
            <person name="Cox L.M."/>
            <person name="Gottsegen C."/>
            <person name="Watters A."/>
            <person name="Wiltshire- Gordon J.D."/>
            <person name="Segata N."/>
            <person name="Bonneau R."/>
            <person name="Littman D.R."/>
        </authorList>
    </citation>
    <scope>NUCLEOTIDE SEQUENCE [LARGE SCALE GENOMIC DNA]</scope>
    <source>
        <strain evidence="2">iA624</strain>
    </source>
</reference>
<gene>
    <name evidence="1" type="ORF">F7D57_02525</name>
</gene>
<name>A0AA91A234_9BACT</name>
<comment type="caution">
    <text evidence="1">The sequence shown here is derived from an EMBL/GenBank/DDBJ whole genome shotgun (WGS) entry which is preliminary data.</text>
</comment>
<organism evidence="1 2">
    <name type="scientific">Segatella copri</name>
    <dbReference type="NCBI Taxonomy" id="165179"/>
    <lineage>
        <taxon>Bacteria</taxon>
        <taxon>Pseudomonadati</taxon>
        <taxon>Bacteroidota</taxon>
        <taxon>Bacteroidia</taxon>
        <taxon>Bacteroidales</taxon>
        <taxon>Prevotellaceae</taxon>
        <taxon>Segatella</taxon>
    </lineage>
</organism>
<dbReference type="RefSeq" id="WP_153096237.1">
    <property type="nucleotide sequence ID" value="NZ_VZBP01000042.1"/>
</dbReference>
<dbReference type="AlphaFoldDB" id="A0AA91A234"/>
<accession>A0AA91A234</accession>